<keyword evidence="1" id="KW-0808">Transferase</keyword>
<dbReference type="RefSeq" id="WP_070983442.1">
    <property type="nucleotide sequence ID" value="NZ_MKJU01000007.1"/>
</dbReference>
<evidence type="ECO:0000313" key="2">
    <source>
        <dbReference type="Proteomes" id="UP000179786"/>
    </source>
</evidence>
<dbReference type="InterPro" id="IPR016181">
    <property type="entry name" value="Acyl_CoA_acyltransferase"/>
</dbReference>
<dbReference type="EMBL" id="MKJU01000007">
    <property type="protein sequence ID" value="OHU92465.1"/>
    <property type="molecule type" value="Genomic_DNA"/>
</dbReference>
<dbReference type="PANTHER" id="PTHR47017">
    <property type="entry name" value="ACYL-COA"/>
    <property type="match status" value="1"/>
</dbReference>
<dbReference type="Pfam" id="PF04339">
    <property type="entry name" value="FemAB_like"/>
    <property type="match status" value="1"/>
</dbReference>
<dbReference type="STRING" id="1859457.BET10_05270"/>
<reference evidence="1 2" key="1">
    <citation type="submission" date="2016-09" db="EMBL/GenBank/DDBJ databases">
        <title>Pseudoalteromonas amylolytica sp. nov., isolated from the surface seawater.</title>
        <authorList>
            <person name="Wu Y.-H."/>
            <person name="Cheng H."/>
            <person name="Jin X.-B."/>
            <person name="Wang C.-S."/>
            <person name="Xu X.-W."/>
        </authorList>
    </citation>
    <scope>NUCLEOTIDE SEQUENCE [LARGE SCALE GENOMIC DNA]</scope>
    <source>
        <strain evidence="1 2">JW1</strain>
    </source>
</reference>
<proteinExistence type="predicted"/>
<accession>A0A1S1MZ29</accession>
<name>A0A1S1MZ29_9GAMM</name>
<protein>
    <submittedName>
        <fullName evidence="1">GNAT family N-acetyltransferase</fullName>
    </submittedName>
</protein>
<dbReference type="Gene3D" id="3.40.630.30">
    <property type="match status" value="1"/>
</dbReference>
<dbReference type="GO" id="GO:0016740">
    <property type="term" value="F:transferase activity"/>
    <property type="evidence" value="ECO:0007669"/>
    <property type="project" value="UniProtKB-KW"/>
</dbReference>
<dbReference type="SUPFAM" id="SSF55729">
    <property type="entry name" value="Acyl-CoA N-acyltransferases (Nat)"/>
    <property type="match status" value="1"/>
</dbReference>
<dbReference type="Proteomes" id="UP000179786">
    <property type="component" value="Unassembled WGS sequence"/>
</dbReference>
<organism evidence="1 2">
    <name type="scientific">Pseudoalteromonas amylolytica</name>
    <dbReference type="NCBI Taxonomy" id="1859457"/>
    <lineage>
        <taxon>Bacteria</taxon>
        <taxon>Pseudomonadati</taxon>
        <taxon>Pseudomonadota</taxon>
        <taxon>Gammaproteobacteria</taxon>
        <taxon>Alteromonadales</taxon>
        <taxon>Pseudoalteromonadaceae</taxon>
        <taxon>Pseudoalteromonas</taxon>
    </lineage>
</organism>
<evidence type="ECO:0000313" key="1">
    <source>
        <dbReference type="EMBL" id="OHU92465.1"/>
    </source>
</evidence>
<dbReference type="InterPro" id="IPR007434">
    <property type="entry name" value="FemAB-like"/>
</dbReference>
<dbReference type="AlphaFoldDB" id="A0A1S1MZ29"/>
<dbReference type="PANTHER" id="PTHR47017:SF1">
    <property type="entry name" value="ACYL-COA"/>
    <property type="match status" value="1"/>
</dbReference>
<keyword evidence="2" id="KW-1185">Reference proteome</keyword>
<gene>
    <name evidence="1" type="ORF">BET10_05270</name>
</gene>
<dbReference type="OrthoDB" id="9776898at2"/>
<sequence>MYNHKFIDSISCVPADQWQLLAGDNLFCSYAWLNALEQSQCVHPSTGWQPQHLLVYLDEALVAVIPGYIKSHSYGEYVFDWSWADAYQRYGLSYYPKWLCAVPFTPVAGKRILCQSLSTDLIQYIHQTLIESCRVYGWSGAHINFLTDQSEPHELFLQRQDVQFHWLNNDYVDFSHYLNSLTSRRRKSIRKERQQAKNHGLSIRWLSASQIDDEVLTSFYRCYQATYIKRSGHQGYLNLSFFKLLLQHLPQAVRLCAAFEQHKLVAASLYLIDANTLYGRYWGSLEEFQTLHFELCYYQGIEFAISHTLAKFDAGAQGEHKLIRGFSPVNTYSRHYLVHPTFRDAIEDFIQRENHHIQQYKQRCITLLPFKQE</sequence>
<comment type="caution">
    <text evidence="1">The sequence shown here is derived from an EMBL/GenBank/DDBJ whole genome shotgun (WGS) entry which is preliminary data.</text>
</comment>